<evidence type="ECO:0000256" key="2">
    <source>
        <dbReference type="ARBA" id="ARBA00022692"/>
    </source>
</evidence>
<organism evidence="7 8">
    <name type="scientific">Colwellia psychrerythraea</name>
    <name type="common">Vibrio psychroerythus</name>
    <dbReference type="NCBI Taxonomy" id="28229"/>
    <lineage>
        <taxon>Bacteria</taxon>
        <taxon>Pseudomonadati</taxon>
        <taxon>Pseudomonadota</taxon>
        <taxon>Gammaproteobacteria</taxon>
        <taxon>Alteromonadales</taxon>
        <taxon>Colwelliaceae</taxon>
        <taxon>Colwellia</taxon>
    </lineage>
</organism>
<dbReference type="InterPro" id="IPR006260">
    <property type="entry name" value="TonB/TolA_C"/>
</dbReference>
<dbReference type="RefSeq" id="WP_223303638.1">
    <property type="nucleotide sequence ID" value="NZ_JQED01000037.1"/>
</dbReference>
<keyword evidence="3" id="KW-1133">Transmembrane helix</keyword>
<dbReference type="GO" id="GO:0016020">
    <property type="term" value="C:membrane"/>
    <property type="evidence" value="ECO:0007669"/>
    <property type="project" value="UniProtKB-SubCell"/>
</dbReference>
<comment type="subcellular location">
    <subcellularLocation>
        <location evidence="1">Membrane</location>
        <topology evidence="1">Single-pass membrane protein</topology>
    </subcellularLocation>
</comment>
<evidence type="ECO:0000256" key="5">
    <source>
        <dbReference type="SAM" id="SignalP"/>
    </source>
</evidence>
<dbReference type="GO" id="GO:0055085">
    <property type="term" value="P:transmembrane transport"/>
    <property type="evidence" value="ECO:0007669"/>
    <property type="project" value="InterPro"/>
</dbReference>
<dbReference type="Gene3D" id="3.30.1150.10">
    <property type="match status" value="1"/>
</dbReference>
<dbReference type="NCBIfam" id="TIGR01352">
    <property type="entry name" value="tonB_Cterm"/>
    <property type="match status" value="1"/>
</dbReference>
<evidence type="ECO:0000256" key="1">
    <source>
        <dbReference type="ARBA" id="ARBA00004167"/>
    </source>
</evidence>
<proteinExistence type="predicted"/>
<gene>
    <name evidence="7" type="ORF">ND2E_3725</name>
</gene>
<keyword evidence="5" id="KW-0732">Signal</keyword>
<protein>
    <submittedName>
        <fullName evidence="7">TonB family protein</fullName>
    </submittedName>
</protein>
<dbReference type="EMBL" id="JQED01000037">
    <property type="protein sequence ID" value="KGJ90169.1"/>
    <property type="molecule type" value="Genomic_DNA"/>
</dbReference>
<feature type="chain" id="PRO_5001957273" evidence="5">
    <location>
        <begin position="22"/>
        <end position="146"/>
    </location>
</feature>
<dbReference type="AlphaFoldDB" id="A0A099KHA4"/>
<reference evidence="7 8" key="1">
    <citation type="submission" date="2014-08" db="EMBL/GenBank/DDBJ databases">
        <title>Genomic and Phenotypic Diversity of Colwellia psychrerythraea strains from Disparate Marine Basins.</title>
        <authorList>
            <person name="Techtmann S.M."/>
            <person name="Stelling S.C."/>
            <person name="Utturkar S.M."/>
            <person name="Alshibli N."/>
            <person name="Harris A."/>
            <person name="Brown S.D."/>
            <person name="Hazen T.C."/>
        </authorList>
    </citation>
    <scope>NUCLEOTIDE SEQUENCE [LARGE SCALE GENOMIC DNA]</scope>
    <source>
        <strain evidence="7 8">ND2E</strain>
    </source>
</reference>
<evidence type="ECO:0000313" key="8">
    <source>
        <dbReference type="Proteomes" id="UP000029843"/>
    </source>
</evidence>
<sequence precursor="true">MNKFVMISAFALMSLSISSLAKTIYADVQVTDIIPTSHTIWQRENQNTPKYPIKLARSGIRGCAVLAFNISAMGKTENIEVINSLPKKSIAKSARKMLKKWHWVPVSSQQKPRLEKRTIRLDFCLGGKSIEQSQQYCLQQTKLACS</sequence>
<name>A0A099KHA4_COLPS</name>
<comment type="caution">
    <text evidence="7">The sequence shown here is derived from an EMBL/GenBank/DDBJ whole genome shotgun (WGS) entry which is preliminary data.</text>
</comment>
<dbReference type="InterPro" id="IPR037682">
    <property type="entry name" value="TonB_C"/>
</dbReference>
<evidence type="ECO:0000313" key="7">
    <source>
        <dbReference type="EMBL" id="KGJ90169.1"/>
    </source>
</evidence>
<keyword evidence="2" id="KW-0812">Transmembrane</keyword>
<evidence type="ECO:0000256" key="4">
    <source>
        <dbReference type="ARBA" id="ARBA00023136"/>
    </source>
</evidence>
<dbReference type="Pfam" id="PF03544">
    <property type="entry name" value="TonB_C"/>
    <property type="match status" value="1"/>
</dbReference>
<dbReference type="SUPFAM" id="SSF74653">
    <property type="entry name" value="TolA/TonB C-terminal domain"/>
    <property type="match status" value="1"/>
</dbReference>
<feature type="signal peptide" evidence="5">
    <location>
        <begin position="1"/>
        <end position="21"/>
    </location>
</feature>
<evidence type="ECO:0000256" key="3">
    <source>
        <dbReference type="ARBA" id="ARBA00022989"/>
    </source>
</evidence>
<keyword evidence="4" id="KW-0472">Membrane</keyword>
<feature type="domain" description="TonB C-terminal" evidence="6">
    <location>
        <begin position="36"/>
        <end position="132"/>
    </location>
</feature>
<dbReference type="PATRIC" id="fig|28229.4.peg.2877"/>
<evidence type="ECO:0000259" key="6">
    <source>
        <dbReference type="PROSITE" id="PS52015"/>
    </source>
</evidence>
<dbReference type="PROSITE" id="PS52015">
    <property type="entry name" value="TONB_CTD"/>
    <property type="match status" value="1"/>
</dbReference>
<accession>A0A099KHA4</accession>
<dbReference type="Proteomes" id="UP000029843">
    <property type="component" value="Unassembled WGS sequence"/>
</dbReference>